<comment type="caution">
    <text evidence="1">The sequence shown here is derived from an EMBL/GenBank/DDBJ whole genome shotgun (WGS) entry which is preliminary data.</text>
</comment>
<proteinExistence type="predicted"/>
<sequence length="168" mass="19423">MPEDDPEIFATYLHFICTNEFCVLPNTNGETQKEVKDSHLMTQMSLVRLYVLAEKLQDVKSKDGILRGIIKNCHIVHPPDDMRYLLGADPIAVLYKGTPKGSMARRIAVEYKAWEGNAANITSVEWPKEFLAELAFELMTFGQCEHDKKAPYWRRDHPEKYMEEESEE</sequence>
<dbReference type="AlphaFoldDB" id="A0A9P4WD39"/>
<keyword evidence="2" id="KW-1185">Reference proteome</keyword>
<dbReference type="EMBL" id="SWKU01000007">
    <property type="protein sequence ID" value="KAF3004770.1"/>
    <property type="molecule type" value="Genomic_DNA"/>
</dbReference>
<evidence type="ECO:0000313" key="2">
    <source>
        <dbReference type="Proteomes" id="UP000801428"/>
    </source>
</evidence>
<organism evidence="1 2">
    <name type="scientific">Curvularia kusanoi</name>
    <name type="common">Cochliobolus kusanoi</name>
    <dbReference type="NCBI Taxonomy" id="90978"/>
    <lineage>
        <taxon>Eukaryota</taxon>
        <taxon>Fungi</taxon>
        <taxon>Dikarya</taxon>
        <taxon>Ascomycota</taxon>
        <taxon>Pezizomycotina</taxon>
        <taxon>Dothideomycetes</taxon>
        <taxon>Pleosporomycetidae</taxon>
        <taxon>Pleosporales</taxon>
        <taxon>Pleosporineae</taxon>
        <taxon>Pleosporaceae</taxon>
        <taxon>Curvularia</taxon>
    </lineage>
</organism>
<name>A0A9P4WD39_CURKU</name>
<protein>
    <submittedName>
        <fullName evidence="1">Uncharacterized protein</fullName>
    </submittedName>
</protein>
<reference evidence="1" key="1">
    <citation type="submission" date="2019-04" db="EMBL/GenBank/DDBJ databases">
        <title>Sequencing of skin fungus with MAO and IRED activity.</title>
        <authorList>
            <person name="Marsaioli A.J."/>
            <person name="Bonatto J.M.C."/>
            <person name="Reis Junior O."/>
        </authorList>
    </citation>
    <scope>NUCLEOTIDE SEQUENCE</scope>
    <source>
        <strain evidence="1">30M1</strain>
    </source>
</reference>
<gene>
    <name evidence="1" type="ORF">E8E13_001582</name>
</gene>
<dbReference type="Proteomes" id="UP000801428">
    <property type="component" value="Unassembled WGS sequence"/>
</dbReference>
<accession>A0A9P4WD39</accession>
<evidence type="ECO:0000313" key="1">
    <source>
        <dbReference type="EMBL" id="KAF3004770.1"/>
    </source>
</evidence>
<dbReference type="OrthoDB" id="1022638at2759"/>